<keyword evidence="2 5" id="KW-0238">DNA-binding</keyword>
<dbReference type="AlphaFoldDB" id="A0A327QV82"/>
<dbReference type="SMART" id="SM00895">
    <property type="entry name" value="FCD"/>
    <property type="match status" value="1"/>
</dbReference>
<dbReference type="SMART" id="SM00345">
    <property type="entry name" value="HTH_GNTR"/>
    <property type="match status" value="1"/>
</dbReference>
<dbReference type="Gene3D" id="1.10.10.10">
    <property type="entry name" value="Winged helix-like DNA-binding domain superfamily/Winged helix DNA-binding domain"/>
    <property type="match status" value="1"/>
</dbReference>
<dbReference type="GO" id="GO:0003677">
    <property type="term" value="F:DNA binding"/>
    <property type="evidence" value="ECO:0007669"/>
    <property type="project" value="UniProtKB-KW"/>
</dbReference>
<proteinExistence type="predicted"/>
<dbReference type="InterPro" id="IPR000524">
    <property type="entry name" value="Tscrpt_reg_HTH_GntR"/>
</dbReference>
<comment type="caution">
    <text evidence="5">The sequence shown here is derived from an EMBL/GenBank/DDBJ whole genome shotgun (WGS) entry which is preliminary data.</text>
</comment>
<evidence type="ECO:0000259" key="4">
    <source>
        <dbReference type="PROSITE" id="PS50949"/>
    </source>
</evidence>
<dbReference type="RefSeq" id="WP_111596387.1">
    <property type="nucleotide sequence ID" value="NZ_QLLL01000002.1"/>
</dbReference>
<dbReference type="Pfam" id="PF07729">
    <property type="entry name" value="FCD"/>
    <property type="match status" value="1"/>
</dbReference>
<evidence type="ECO:0000313" key="6">
    <source>
        <dbReference type="Proteomes" id="UP000249547"/>
    </source>
</evidence>
<evidence type="ECO:0000256" key="2">
    <source>
        <dbReference type="ARBA" id="ARBA00023125"/>
    </source>
</evidence>
<name>A0A327QV82_9BACT</name>
<dbReference type="SUPFAM" id="SSF48008">
    <property type="entry name" value="GntR ligand-binding domain-like"/>
    <property type="match status" value="1"/>
</dbReference>
<evidence type="ECO:0000256" key="1">
    <source>
        <dbReference type="ARBA" id="ARBA00023015"/>
    </source>
</evidence>
<reference evidence="5 6" key="1">
    <citation type="submission" date="2018-06" db="EMBL/GenBank/DDBJ databases">
        <title>Genomic Encyclopedia of Archaeal and Bacterial Type Strains, Phase II (KMG-II): from individual species to whole genera.</title>
        <authorList>
            <person name="Goeker M."/>
        </authorList>
    </citation>
    <scope>NUCLEOTIDE SEQUENCE [LARGE SCALE GENOMIC DNA]</scope>
    <source>
        <strain evidence="5 6">DSM 23857</strain>
    </source>
</reference>
<accession>A0A327QV82</accession>
<dbReference type="CDD" id="cd07377">
    <property type="entry name" value="WHTH_GntR"/>
    <property type="match status" value="1"/>
</dbReference>
<dbReference type="PANTHER" id="PTHR43537">
    <property type="entry name" value="TRANSCRIPTIONAL REGULATOR, GNTR FAMILY"/>
    <property type="match status" value="1"/>
</dbReference>
<dbReference type="SUPFAM" id="SSF46785">
    <property type="entry name" value="Winged helix' DNA-binding domain"/>
    <property type="match status" value="1"/>
</dbReference>
<keyword evidence="6" id="KW-1185">Reference proteome</keyword>
<evidence type="ECO:0000313" key="5">
    <source>
        <dbReference type="EMBL" id="RAJ08221.1"/>
    </source>
</evidence>
<dbReference type="InterPro" id="IPR008920">
    <property type="entry name" value="TF_FadR/GntR_C"/>
</dbReference>
<dbReference type="PRINTS" id="PR00035">
    <property type="entry name" value="HTHGNTR"/>
</dbReference>
<gene>
    <name evidence="5" type="ORF">LX64_00868</name>
</gene>
<dbReference type="InterPro" id="IPR036390">
    <property type="entry name" value="WH_DNA-bd_sf"/>
</dbReference>
<dbReference type="PROSITE" id="PS50949">
    <property type="entry name" value="HTH_GNTR"/>
    <property type="match status" value="1"/>
</dbReference>
<organism evidence="5 6">
    <name type="scientific">Chitinophaga skermanii</name>
    <dbReference type="NCBI Taxonomy" id="331697"/>
    <lineage>
        <taxon>Bacteria</taxon>
        <taxon>Pseudomonadati</taxon>
        <taxon>Bacteroidota</taxon>
        <taxon>Chitinophagia</taxon>
        <taxon>Chitinophagales</taxon>
        <taxon>Chitinophagaceae</taxon>
        <taxon>Chitinophaga</taxon>
    </lineage>
</organism>
<dbReference type="GO" id="GO:0003700">
    <property type="term" value="F:DNA-binding transcription factor activity"/>
    <property type="evidence" value="ECO:0007669"/>
    <property type="project" value="InterPro"/>
</dbReference>
<dbReference type="EMBL" id="QLLL01000002">
    <property type="protein sequence ID" value="RAJ08221.1"/>
    <property type="molecule type" value="Genomic_DNA"/>
</dbReference>
<dbReference type="InterPro" id="IPR011711">
    <property type="entry name" value="GntR_C"/>
</dbReference>
<protein>
    <submittedName>
        <fullName evidence="5">DNA-binding FadR family transcriptional regulator</fullName>
    </submittedName>
</protein>
<evidence type="ECO:0000256" key="3">
    <source>
        <dbReference type="ARBA" id="ARBA00023163"/>
    </source>
</evidence>
<feature type="domain" description="HTH gntR-type" evidence="4">
    <location>
        <begin position="5"/>
        <end position="73"/>
    </location>
</feature>
<dbReference type="InterPro" id="IPR036388">
    <property type="entry name" value="WH-like_DNA-bd_sf"/>
</dbReference>
<dbReference type="Pfam" id="PF00392">
    <property type="entry name" value="GntR"/>
    <property type="match status" value="1"/>
</dbReference>
<dbReference type="Gene3D" id="1.20.120.530">
    <property type="entry name" value="GntR ligand-binding domain-like"/>
    <property type="match status" value="1"/>
</dbReference>
<sequence length="221" mass="24551">MSKRTKLADIVIEKLQQHISLGKWKVGEKIPAEPELMEQFAVGRSTIREAIKTLAQNGILRVQQGSGTFVNEPGVSSETLEQRLRRAAQQELNQVRILLEHAIIRLAVAHRTKAQVKEMQKSLKNRAAAIQADDYTTAIDADIQFHTTIAAASKNSVLADLYAGFTHVLRTSFQQRDSGSVTQFSHTHVLHEQLLEAIIDRNEVAAIASFDALLQHNSNAI</sequence>
<keyword evidence="1" id="KW-0805">Transcription regulation</keyword>
<keyword evidence="3" id="KW-0804">Transcription</keyword>
<dbReference type="Proteomes" id="UP000249547">
    <property type="component" value="Unassembled WGS sequence"/>
</dbReference>
<dbReference type="OrthoDB" id="9799482at2"/>
<dbReference type="PANTHER" id="PTHR43537:SF47">
    <property type="entry name" value="REGULATORY PROTEIN GNTR HTH"/>
    <property type="match status" value="1"/>
</dbReference>